<evidence type="ECO:0000256" key="7">
    <source>
        <dbReference type="ARBA" id="ARBA00019179"/>
    </source>
</evidence>
<evidence type="ECO:0000256" key="3">
    <source>
        <dbReference type="ARBA" id="ARBA00004065"/>
    </source>
</evidence>
<organism evidence="18 19">
    <name type="scientific">Parvularcula mediterranea</name>
    <dbReference type="NCBI Taxonomy" id="2732508"/>
    <lineage>
        <taxon>Bacteria</taxon>
        <taxon>Pseudomonadati</taxon>
        <taxon>Pseudomonadota</taxon>
        <taxon>Alphaproteobacteria</taxon>
        <taxon>Parvularculales</taxon>
        <taxon>Parvularculaceae</taxon>
        <taxon>Parvularcula</taxon>
    </lineage>
</organism>
<comment type="cofactor">
    <cofactor evidence="2">
        <name>Mg(2+)</name>
        <dbReference type="ChEBI" id="CHEBI:18420"/>
    </cofactor>
</comment>
<dbReference type="Pfam" id="PF01351">
    <property type="entry name" value="RNase_HII"/>
    <property type="match status" value="1"/>
</dbReference>
<evidence type="ECO:0000256" key="2">
    <source>
        <dbReference type="ARBA" id="ARBA00001946"/>
    </source>
</evidence>
<dbReference type="RefSeq" id="WP_173196345.1">
    <property type="nucleotide sequence ID" value="NZ_JABFCX010000002.1"/>
</dbReference>
<dbReference type="Proteomes" id="UP000536835">
    <property type="component" value="Unassembled WGS sequence"/>
</dbReference>
<dbReference type="GO" id="GO:0043137">
    <property type="term" value="P:DNA replication, removal of RNA primer"/>
    <property type="evidence" value="ECO:0007669"/>
    <property type="project" value="TreeGrafter"/>
</dbReference>
<dbReference type="InterPro" id="IPR036397">
    <property type="entry name" value="RNaseH_sf"/>
</dbReference>
<dbReference type="AlphaFoldDB" id="A0A7Y3RJB7"/>
<dbReference type="EC" id="3.1.26.4" evidence="6 14"/>
<evidence type="ECO:0000256" key="5">
    <source>
        <dbReference type="ARBA" id="ARBA00007383"/>
    </source>
</evidence>
<evidence type="ECO:0000256" key="10">
    <source>
        <dbReference type="ARBA" id="ARBA00022723"/>
    </source>
</evidence>
<comment type="cofactor">
    <cofactor evidence="14 15">
        <name>Mn(2+)</name>
        <dbReference type="ChEBI" id="CHEBI:29035"/>
    </cofactor>
    <cofactor evidence="14 15">
        <name>Mg(2+)</name>
        <dbReference type="ChEBI" id="CHEBI:18420"/>
    </cofactor>
    <text evidence="14 15">Manganese or magnesium. Binds 1 divalent metal ion per monomer in the absence of substrate. May bind a second metal ion after substrate binding.</text>
</comment>
<comment type="catalytic activity">
    <reaction evidence="1 14 15 16">
        <text>Endonucleolytic cleavage to 5'-phosphomonoester.</text>
        <dbReference type="EC" id="3.1.26.4"/>
    </reaction>
</comment>
<dbReference type="GO" id="GO:0005737">
    <property type="term" value="C:cytoplasm"/>
    <property type="evidence" value="ECO:0007669"/>
    <property type="project" value="UniProtKB-SubCell"/>
</dbReference>
<dbReference type="SUPFAM" id="SSF53098">
    <property type="entry name" value="Ribonuclease H-like"/>
    <property type="match status" value="1"/>
</dbReference>
<feature type="binding site" evidence="14 15">
    <location>
        <position position="116"/>
    </location>
    <ligand>
        <name>a divalent metal cation</name>
        <dbReference type="ChEBI" id="CHEBI:60240"/>
    </ligand>
</feature>
<keyword evidence="19" id="KW-1185">Reference proteome</keyword>
<feature type="domain" description="RNase H type-2" evidence="17">
    <location>
        <begin position="16"/>
        <end position="202"/>
    </location>
</feature>
<dbReference type="GO" id="GO:0006298">
    <property type="term" value="P:mismatch repair"/>
    <property type="evidence" value="ECO:0007669"/>
    <property type="project" value="TreeGrafter"/>
</dbReference>
<gene>
    <name evidence="14" type="primary">rnhB</name>
    <name evidence="18" type="ORF">HK107_02145</name>
</gene>
<dbReference type="InterPro" id="IPR012337">
    <property type="entry name" value="RNaseH-like_sf"/>
</dbReference>
<keyword evidence="13 14" id="KW-0464">Manganese</keyword>
<keyword evidence="9 14" id="KW-0540">Nuclease</keyword>
<keyword evidence="12 14" id="KW-0378">Hydrolase</keyword>
<dbReference type="GO" id="GO:0030145">
    <property type="term" value="F:manganese ion binding"/>
    <property type="evidence" value="ECO:0007669"/>
    <property type="project" value="UniProtKB-UniRule"/>
</dbReference>
<name>A0A7Y3RJB7_9PROT</name>
<evidence type="ECO:0000313" key="18">
    <source>
        <dbReference type="EMBL" id="NNU15124.1"/>
    </source>
</evidence>
<comment type="caution">
    <text evidence="18">The sequence shown here is derived from an EMBL/GenBank/DDBJ whole genome shotgun (WGS) entry which is preliminary data.</text>
</comment>
<evidence type="ECO:0000256" key="13">
    <source>
        <dbReference type="ARBA" id="ARBA00023211"/>
    </source>
</evidence>
<dbReference type="GO" id="GO:0004523">
    <property type="term" value="F:RNA-DNA hybrid ribonuclease activity"/>
    <property type="evidence" value="ECO:0007669"/>
    <property type="project" value="UniProtKB-UniRule"/>
</dbReference>
<dbReference type="InterPro" id="IPR001352">
    <property type="entry name" value="RNase_HII/HIII"/>
</dbReference>
<keyword evidence="8 14" id="KW-0963">Cytoplasm</keyword>
<dbReference type="GO" id="GO:0003723">
    <property type="term" value="F:RNA binding"/>
    <property type="evidence" value="ECO:0007669"/>
    <property type="project" value="UniProtKB-UniRule"/>
</dbReference>
<dbReference type="PANTHER" id="PTHR10954">
    <property type="entry name" value="RIBONUCLEASE H2 SUBUNIT A"/>
    <property type="match status" value="1"/>
</dbReference>
<dbReference type="NCBIfam" id="NF000595">
    <property type="entry name" value="PRK00015.1-3"/>
    <property type="match status" value="1"/>
</dbReference>
<evidence type="ECO:0000256" key="1">
    <source>
        <dbReference type="ARBA" id="ARBA00000077"/>
    </source>
</evidence>
<protein>
    <recommendedName>
        <fullName evidence="7 14">Ribonuclease HII</fullName>
        <shortName evidence="14">RNase HII</shortName>
        <ecNumber evidence="6 14">3.1.26.4</ecNumber>
    </recommendedName>
</protein>
<feature type="binding site" evidence="14 15">
    <location>
        <position position="23"/>
    </location>
    <ligand>
        <name>a divalent metal cation</name>
        <dbReference type="ChEBI" id="CHEBI:60240"/>
    </ligand>
</feature>
<evidence type="ECO:0000256" key="15">
    <source>
        <dbReference type="PROSITE-ProRule" id="PRU01319"/>
    </source>
</evidence>
<dbReference type="GO" id="GO:0032299">
    <property type="term" value="C:ribonuclease H2 complex"/>
    <property type="evidence" value="ECO:0007669"/>
    <property type="project" value="TreeGrafter"/>
</dbReference>
<dbReference type="EMBL" id="JABFCX010000002">
    <property type="protein sequence ID" value="NNU15124.1"/>
    <property type="molecule type" value="Genomic_DNA"/>
</dbReference>
<keyword evidence="11 14" id="KW-0255">Endonuclease</keyword>
<evidence type="ECO:0000256" key="9">
    <source>
        <dbReference type="ARBA" id="ARBA00022722"/>
    </source>
</evidence>
<dbReference type="HAMAP" id="MF_00052_B">
    <property type="entry name" value="RNase_HII_B"/>
    <property type="match status" value="1"/>
</dbReference>
<dbReference type="PROSITE" id="PS51975">
    <property type="entry name" value="RNASE_H_2"/>
    <property type="match status" value="1"/>
</dbReference>
<dbReference type="PANTHER" id="PTHR10954:SF18">
    <property type="entry name" value="RIBONUCLEASE HII"/>
    <property type="match status" value="1"/>
</dbReference>
<evidence type="ECO:0000256" key="11">
    <source>
        <dbReference type="ARBA" id="ARBA00022759"/>
    </source>
</evidence>
<comment type="similarity">
    <text evidence="5 14 16">Belongs to the RNase HII family.</text>
</comment>
<feature type="binding site" evidence="14 15">
    <location>
        <position position="22"/>
    </location>
    <ligand>
        <name>a divalent metal cation</name>
        <dbReference type="ChEBI" id="CHEBI:60240"/>
    </ligand>
</feature>
<comment type="function">
    <text evidence="3 14 16">Endonuclease that specifically degrades the RNA of RNA-DNA hybrids.</text>
</comment>
<comment type="subcellular location">
    <subcellularLocation>
        <location evidence="4 14">Cytoplasm</location>
    </subcellularLocation>
</comment>
<reference evidence="18 19" key="1">
    <citation type="submission" date="2020-05" db="EMBL/GenBank/DDBJ databases">
        <title>Parvularcula mediterraneae sp. nov., isolated from polypropylene straw from shallow seawater of the seashore of Laganas in Zakynthos island, Greece.</title>
        <authorList>
            <person name="Szabo I."/>
            <person name="Al-Omari J."/>
            <person name="Rado J."/>
            <person name="Szerdahelyi G.S."/>
        </authorList>
    </citation>
    <scope>NUCLEOTIDE SEQUENCE [LARGE SCALE GENOMIC DNA]</scope>
    <source>
        <strain evidence="18 19">ZS-1/3</strain>
    </source>
</reference>
<keyword evidence="10 14" id="KW-0479">Metal-binding</keyword>
<dbReference type="InterPro" id="IPR022898">
    <property type="entry name" value="RNase_HII"/>
</dbReference>
<evidence type="ECO:0000313" key="19">
    <source>
        <dbReference type="Proteomes" id="UP000536835"/>
    </source>
</evidence>
<evidence type="ECO:0000256" key="14">
    <source>
        <dbReference type="HAMAP-Rule" id="MF_00052"/>
    </source>
</evidence>
<evidence type="ECO:0000256" key="8">
    <source>
        <dbReference type="ARBA" id="ARBA00022490"/>
    </source>
</evidence>
<accession>A0A7Y3RJB7</accession>
<dbReference type="InterPro" id="IPR024567">
    <property type="entry name" value="RNase_HII/HIII_dom"/>
</dbReference>
<evidence type="ECO:0000256" key="12">
    <source>
        <dbReference type="ARBA" id="ARBA00022801"/>
    </source>
</evidence>
<evidence type="ECO:0000256" key="4">
    <source>
        <dbReference type="ARBA" id="ARBA00004496"/>
    </source>
</evidence>
<dbReference type="Gene3D" id="3.30.420.10">
    <property type="entry name" value="Ribonuclease H-like superfamily/Ribonuclease H"/>
    <property type="match status" value="1"/>
</dbReference>
<dbReference type="CDD" id="cd07182">
    <property type="entry name" value="RNase_HII_bacteria_HII_like"/>
    <property type="match status" value="1"/>
</dbReference>
<evidence type="ECO:0000259" key="17">
    <source>
        <dbReference type="PROSITE" id="PS51975"/>
    </source>
</evidence>
<evidence type="ECO:0000256" key="16">
    <source>
        <dbReference type="RuleBase" id="RU003515"/>
    </source>
</evidence>
<proteinExistence type="inferred from homology"/>
<evidence type="ECO:0000256" key="6">
    <source>
        <dbReference type="ARBA" id="ARBA00012180"/>
    </source>
</evidence>
<sequence>MDHPCPDYERKLSQGRPVIGIDEVGRGPLAGPVVAAAAYLGDAQIEGLRDSKKLSEKKREALAPIILREAKVGIGRVSADEIDSLGIEPATKLAMRRAVEALGPLEGIDAPLAIVDGNRPPDLGALDVLTEVKADTSCPSVSAASIVAKVERDREMKELAQTFDAYGWHTNKGYGSKAHRDAIVEAGVTPHHRRSFLRNIAC</sequence>